<keyword evidence="2" id="KW-0808">Transferase</keyword>
<dbReference type="Gene3D" id="3.90.1200.10">
    <property type="match status" value="1"/>
</dbReference>
<accession>A0A927RDH3</accession>
<feature type="domain" description="Aminoglycoside phosphotransferase" evidence="1">
    <location>
        <begin position="65"/>
        <end position="262"/>
    </location>
</feature>
<protein>
    <submittedName>
        <fullName evidence="2">Ser/Thr protein kinase RdoA (MazF antagonist)</fullName>
    </submittedName>
</protein>
<keyword evidence="3" id="KW-1185">Reference proteome</keyword>
<dbReference type="InterPro" id="IPR002575">
    <property type="entry name" value="Aminoglycoside_PTrfase"/>
</dbReference>
<reference evidence="2" key="1">
    <citation type="submission" date="2020-10" db="EMBL/GenBank/DDBJ databases">
        <title>Sequencing the genomes of 1000 actinobacteria strains.</title>
        <authorList>
            <person name="Klenk H.-P."/>
        </authorList>
    </citation>
    <scope>NUCLEOTIDE SEQUENCE</scope>
    <source>
        <strain evidence="2">DSM 45354</strain>
    </source>
</reference>
<dbReference type="GO" id="GO:0016301">
    <property type="term" value="F:kinase activity"/>
    <property type="evidence" value="ECO:0007669"/>
    <property type="project" value="UniProtKB-KW"/>
</dbReference>
<dbReference type="InterPro" id="IPR051678">
    <property type="entry name" value="AGP_Transferase"/>
</dbReference>
<sequence>MVTEPRVSLTSEHVAGLLPVAACDVELELIATGNHTWRVAAGGEIFYIKVHTKPWYGGKPDGSVVRHEITAHRLLHEQGLPTPEVISSSFTCDNPLQWPFMLTRALDGTALTDLLPQLARDEADQVPRQVGAHLARMHSITFEHPGYLVDGPPLAPPDPNQWQHGIWRFERFLTGAISSWADVKDDLDLPTADALASLVAAKMADLRASYQPPRFVHGDCHANQFFLSKTDGSWRVSGVLDMEVASAGSPLSDFLKFVIEMAGRFGAGPLRWWEPVLDGYGSPVDFDLLRLGLTAAGHINYTCLGPHAWPGTRAEIVRHLVRARNWSELLDLTQIENRLTQRAAGDEVDLPHGRGAHR</sequence>
<dbReference type="SUPFAM" id="SSF56112">
    <property type="entry name" value="Protein kinase-like (PK-like)"/>
    <property type="match status" value="1"/>
</dbReference>
<keyword evidence="2" id="KW-0418">Kinase</keyword>
<organism evidence="2 3">
    <name type="scientific">Actinopolymorpha pittospori</name>
    <dbReference type="NCBI Taxonomy" id="648752"/>
    <lineage>
        <taxon>Bacteria</taxon>
        <taxon>Bacillati</taxon>
        <taxon>Actinomycetota</taxon>
        <taxon>Actinomycetes</taxon>
        <taxon>Propionibacteriales</taxon>
        <taxon>Actinopolymorphaceae</taxon>
        <taxon>Actinopolymorpha</taxon>
    </lineage>
</organism>
<evidence type="ECO:0000259" key="1">
    <source>
        <dbReference type="Pfam" id="PF01636"/>
    </source>
</evidence>
<dbReference type="InterPro" id="IPR011009">
    <property type="entry name" value="Kinase-like_dom_sf"/>
</dbReference>
<gene>
    <name evidence="2" type="ORF">HEB94_004993</name>
</gene>
<dbReference type="RefSeq" id="WP_192751976.1">
    <property type="nucleotide sequence ID" value="NZ_BAABJL010000068.1"/>
</dbReference>
<evidence type="ECO:0000313" key="2">
    <source>
        <dbReference type="EMBL" id="MBE1608145.1"/>
    </source>
</evidence>
<name>A0A927RDH3_9ACTN</name>
<dbReference type="EMBL" id="JADBEM010000001">
    <property type="protein sequence ID" value="MBE1608145.1"/>
    <property type="molecule type" value="Genomic_DNA"/>
</dbReference>
<dbReference type="AlphaFoldDB" id="A0A927RDH3"/>
<proteinExistence type="predicted"/>
<dbReference type="Proteomes" id="UP000638648">
    <property type="component" value="Unassembled WGS sequence"/>
</dbReference>
<dbReference type="PANTHER" id="PTHR21310">
    <property type="entry name" value="AMINOGLYCOSIDE PHOSPHOTRANSFERASE-RELATED-RELATED"/>
    <property type="match status" value="1"/>
</dbReference>
<comment type="caution">
    <text evidence="2">The sequence shown here is derived from an EMBL/GenBank/DDBJ whole genome shotgun (WGS) entry which is preliminary data.</text>
</comment>
<dbReference type="Pfam" id="PF01636">
    <property type="entry name" value="APH"/>
    <property type="match status" value="1"/>
</dbReference>
<evidence type="ECO:0000313" key="3">
    <source>
        <dbReference type="Proteomes" id="UP000638648"/>
    </source>
</evidence>